<feature type="transmembrane region" description="Helical" evidence="5">
    <location>
        <begin position="163"/>
        <end position="182"/>
    </location>
</feature>
<feature type="transmembrane region" description="Helical" evidence="5">
    <location>
        <begin position="42"/>
        <end position="61"/>
    </location>
</feature>
<feature type="transmembrane region" description="Helical" evidence="5">
    <location>
        <begin position="242"/>
        <end position="259"/>
    </location>
</feature>
<dbReference type="PANTHER" id="PTHR23514">
    <property type="entry name" value="BYPASS OF STOP CODON PROTEIN 6"/>
    <property type="match status" value="1"/>
</dbReference>
<dbReference type="Pfam" id="PF07690">
    <property type="entry name" value="MFS_1"/>
    <property type="match status" value="1"/>
</dbReference>
<dbReference type="InterPro" id="IPR051788">
    <property type="entry name" value="MFS_Transporter"/>
</dbReference>
<name>A0A1H0TNK0_9PSEU</name>
<evidence type="ECO:0000313" key="7">
    <source>
        <dbReference type="Proteomes" id="UP000199691"/>
    </source>
</evidence>
<sequence>MLGRMSPRLATFVVFLLNGAVFGTWAARVPALAEQVGAEVGSLGLALLGASVGLAVTAPLAARICAVHGSRGVLIASSLLSPLLLPVLALSESPLQLGLSLVALGASIAAMDVSMNVAAVVVVRSLQRPLMPQFHAGFSVGGLIGSLGSAAAAQAHWTPMRHFLLAAFVGLVVTALIAKSIPGGVGERHREEVSERENVLKSPVLWLLASVALCSAIAEGAAADWSALFMVRERGMGDAAGAYAYAGFSVTMGLARWFGEPIQRKLGPHRLLAAGGGLAATGLALAVLVPHPAAGYAGFGLAGLGLAFSFPVVMDLASETGKRADGSGGERQLGLVTTIAYTGFLAGPPIVGGLAHVSSLVVSLGFVALVTALIIPATLLARRAARRTASV</sequence>
<evidence type="ECO:0000256" key="2">
    <source>
        <dbReference type="ARBA" id="ARBA00022692"/>
    </source>
</evidence>
<reference evidence="7" key="1">
    <citation type="submission" date="2016-10" db="EMBL/GenBank/DDBJ databases">
        <authorList>
            <person name="Varghese N."/>
            <person name="Submissions S."/>
        </authorList>
    </citation>
    <scope>NUCLEOTIDE SEQUENCE [LARGE SCALE GENOMIC DNA]</scope>
    <source>
        <strain evidence="7">CGMCC 4.6609</strain>
    </source>
</reference>
<dbReference type="InterPro" id="IPR011701">
    <property type="entry name" value="MFS"/>
</dbReference>
<keyword evidence="3 5" id="KW-1133">Transmembrane helix</keyword>
<dbReference type="Gene3D" id="1.20.1250.20">
    <property type="entry name" value="MFS general substrate transporter like domains"/>
    <property type="match status" value="2"/>
</dbReference>
<dbReference type="CDD" id="cd17393">
    <property type="entry name" value="MFS_MosC_like"/>
    <property type="match status" value="1"/>
</dbReference>
<keyword evidence="2 5" id="KW-0812">Transmembrane</keyword>
<gene>
    <name evidence="6" type="ORF">SAMN05421507_110128</name>
</gene>
<dbReference type="GO" id="GO:0022857">
    <property type="term" value="F:transmembrane transporter activity"/>
    <property type="evidence" value="ECO:0007669"/>
    <property type="project" value="InterPro"/>
</dbReference>
<organism evidence="6 7">
    <name type="scientific">Lentzea jiangxiensis</name>
    <dbReference type="NCBI Taxonomy" id="641025"/>
    <lineage>
        <taxon>Bacteria</taxon>
        <taxon>Bacillati</taxon>
        <taxon>Actinomycetota</taxon>
        <taxon>Actinomycetes</taxon>
        <taxon>Pseudonocardiales</taxon>
        <taxon>Pseudonocardiaceae</taxon>
        <taxon>Lentzea</taxon>
    </lineage>
</organism>
<evidence type="ECO:0000256" key="5">
    <source>
        <dbReference type="SAM" id="Phobius"/>
    </source>
</evidence>
<comment type="subcellular location">
    <subcellularLocation>
        <location evidence="1">Membrane</location>
        <topology evidence="1">Multi-pass membrane protein</topology>
    </subcellularLocation>
</comment>
<protein>
    <submittedName>
        <fullName evidence="6">Predicted arabinose efflux permease, MFS family</fullName>
    </submittedName>
</protein>
<dbReference type="SUPFAM" id="SSF103473">
    <property type="entry name" value="MFS general substrate transporter"/>
    <property type="match status" value="1"/>
</dbReference>
<feature type="transmembrane region" description="Helical" evidence="5">
    <location>
        <begin position="134"/>
        <end position="157"/>
    </location>
</feature>
<evidence type="ECO:0000256" key="1">
    <source>
        <dbReference type="ARBA" id="ARBA00004141"/>
    </source>
</evidence>
<feature type="transmembrane region" description="Helical" evidence="5">
    <location>
        <begin position="73"/>
        <end position="91"/>
    </location>
</feature>
<evidence type="ECO:0000256" key="4">
    <source>
        <dbReference type="ARBA" id="ARBA00023136"/>
    </source>
</evidence>
<dbReference type="EMBL" id="FNIX01000010">
    <property type="protein sequence ID" value="SDP55627.1"/>
    <property type="molecule type" value="Genomic_DNA"/>
</dbReference>
<feature type="transmembrane region" description="Helical" evidence="5">
    <location>
        <begin position="357"/>
        <end position="381"/>
    </location>
</feature>
<keyword evidence="4 5" id="KW-0472">Membrane</keyword>
<accession>A0A1H0TNK0</accession>
<dbReference type="AlphaFoldDB" id="A0A1H0TNK0"/>
<feature type="transmembrane region" description="Helical" evidence="5">
    <location>
        <begin position="271"/>
        <end position="289"/>
    </location>
</feature>
<proteinExistence type="predicted"/>
<dbReference type="PANTHER" id="PTHR23514:SF13">
    <property type="entry name" value="INNER MEMBRANE PROTEIN YBJJ"/>
    <property type="match status" value="1"/>
</dbReference>
<feature type="transmembrane region" description="Helical" evidence="5">
    <location>
        <begin position="203"/>
        <end position="222"/>
    </location>
</feature>
<dbReference type="InterPro" id="IPR036259">
    <property type="entry name" value="MFS_trans_sf"/>
</dbReference>
<evidence type="ECO:0000256" key="3">
    <source>
        <dbReference type="ARBA" id="ARBA00022989"/>
    </source>
</evidence>
<feature type="transmembrane region" description="Helical" evidence="5">
    <location>
        <begin position="333"/>
        <end position="351"/>
    </location>
</feature>
<dbReference type="GO" id="GO:0016020">
    <property type="term" value="C:membrane"/>
    <property type="evidence" value="ECO:0007669"/>
    <property type="project" value="UniProtKB-SubCell"/>
</dbReference>
<feature type="transmembrane region" description="Helical" evidence="5">
    <location>
        <begin position="97"/>
        <end position="122"/>
    </location>
</feature>
<evidence type="ECO:0000313" key="6">
    <source>
        <dbReference type="EMBL" id="SDP55627.1"/>
    </source>
</evidence>
<keyword evidence="7" id="KW-1185">Reference proteome</keyword>
<feature type="transmembrane region" description="Helical" evidence="5">
    <location>
        <begin position="295"/>
        <end position="313"/>
    </location>
</feature>
<dbReference type="Proteomes" id="UP000199691">
    <property type="component" value="Unassembled WGS sequence"/>
</dbReference>